<dbReference type="SUPFAM" id="SSF90229">
    <property type="entry name" value="CCCH zinc finger"/>
    <property type="match status" value="1"/>
</dbReference>
<evidence type="ECO:0000256" key="6">
    <source>
        <dbReference type="SAM" id="MobiDB-lite"/>
    </source>
</evidence>
<evidence type="ECO:0000313" key="8">
    <source>
        <dbReference type="EnsemblPlants" id="LPERR02G04100.1"/>
    </source>
</evidence>
<reference evidence="8 9" key="1">
    <citation type="submission" date="2012-08" db="EMBL/GenBank/DDBJ databases">
        <title>Oryza genome evolution.</title>
        <authorList>
            <person name="Wing R.A."/>
        </authorList>
    </citation>
    <scope>NUCLEOTIDE SEQUENCE</scope>
</reference>
<feature type="compositionally biased region" description="Basic and acidic residues" evidence="6">
    <location>
        <begin position="348"/>
        <end position="384"/>
    </location>
</feature>
<keyword evidence="9" id="KW-1185">Reference proteome</keyword>
<dbReference type="Gramene" id="LPERR02G04100.1">
    <property type="protein sequence ID" value="LPERR02G04100.1"/>
    <property type="gene ID" value="LPERR02G04100"/>
</dbReference>
<dbReference type="Pfam" id="PF00642">
    <property type="entry name" value="zf-CCCH"/>
    <property type="match status" value="1"/>
</dbReference>
<dbReference type="AlphaFoldDB" id="A0A0D9VCH1"/>
<feature type="region of interest" description="Disordered" evidence="6">
    <location>
        <begin position="103"/>
        <end position="216"/>
    </location>
</feature>
<keyword evidence="4" id="KW-0238">DNA-binding</keyword>
<feature type="compositionally biased region" description="Basic and acidic residues" evidence="6">
    <location>
        <begin position="197"/>
        <end position="216"/>
    </location>
</feature>
<evidence type="ECO:0000259" key="7">
    <source>
        <dbReference type="PROSITE" id="PS50103"/>
    </source>
</evidence>
<dbReference type="eggNOG" id="ENOG502QQDM">
    <property type="taxonomic scope" value="Eukaryota"/>
</dbReference>
<dbReference type="PANTHER" id="PTHR38160:SF4">
    <property type="entry name" value="ZINC FINGER CCCH DOMAIN-CONTAINING PROTEIN 13"/>
    <property type="match status" value="1"/>
</dbReference>
<dbReference type="STRING" id="77586.A0A0D9VCH1"/>
<keyword evidence="1 5" id="KW-0479">Metal-binding</keyword>
<protein>
    <recommendedName>
        <fullName evidence="7">C3H1-type domain-containing protein</fullName>
    </recommendedName>
</protein>
<evidence type="ECO:0000313" key="9">
    <source>
        <dbReference type="Proteomes" id="UP000032180"/>
    </source>
</evidence>
<dbReference type="InterPro" id="IPR045868">
    <property type="entry name" value="Znf_C3H13/40"/>
</dbReference>
<feature type="region of interest" description="Disordered" evidence="6">
    <location>
        <begin position="315"/>
        <end position="384"/>
    </location>
</feature>
<feature type="compositionally biased region" description="Basic and acidic residues" evidence="6">
    <location>
        <begin position="115"/>
        <end position="131"/>
    </location>
</feature>
<organism evidence="8 9">
    <name type="scientific">Leersia perrieri</name>
    <dbReference type="NCBI Taxonomy" id="77586"/>
    <lineage>
        <taxon>Eukaryota</taxon>
        <taxon>Viridiplantae</taxon>
        <taxon>Streptophyta</taxon>
        <taxon>Embryophyta</taxon>
        <taxon>Tracheophyta</taxon>
        <taxon>Spermatophyta</taxon>
        <taxon>Magnoliopsida</taxon>
        <taxon>Liliopsida</taxon>
        <taxon>Poales</taxon>
        <taxon>Poaceae</taxon>
        <taxon>BOP clade</taxon>
        <taxon>Oryzoideae</taxon>
        <taxon>Oryzeae</taxon>
        <taxon>Oryzinae</taxon>
        <taxon>Leersia</taxon>
    </lineage>
</organism>
<feature type="domain" description="C3H1-type" evidence="7">
    <location>
        <begin position="71"/>
        <end position="97"/>
    </location>
</feature>
<feature type="zinc finger region" description="C3H1-type" evidence="5">
    <location>
        <begin position="71"/>
        <end position="97"/>
    </location>
</feature>
<reference evidence="8" key="3">
    <citation type="submission" date="2015-04" db="UniProtKB">
        <authorList>
            <consortium name="EnsemblPlants"/>
        </authorList>
    </citation>
    <scope>IDENTIFICATION</scope>
</reference>
<sequence length="492" mass="56207">MTRKASNPRGARASDTPTPPPQTRTLVLRVAILQTLTLALAGDRNSPIRERGIHRRSSAAEMLGPPRRGPAYKTKLCALWQRGNCSRDTCSFAHGTNELRRATASRNAFPHHPGRRDYRGDDFRGRIDRRFSPRRRHSPGRESRGHRPLFDRRPTSRERESSYSRSPSRKSERRHEKKTDDVETNSSRSLSLSDDNDDKKKDKFSSGDEKQDHEKQLKQIRLDMEALRDDKTHLEVILDEKIDEVRHISSKVNDLEAQLRTEKEECHRMTSKMKKFIKAHARFLKAQEEVKRSQARFERLGDLLAVDILKRPTNEEGSSVNVDEDLNGSYERSPNVAATKKRSIPRSTSEDAKPVKKRRERDSDTITKSDKYRSDGTDFDKTSKGTEATKSLYLKKKLWEDEKSKLGANLFTDKAKDSPVNHVLPSTGMAAHAIDDLNEALELEDIHEPIDALLENDADDKIRSSVIPLQPLPVAQNAYEQYEGDDEEVDVE</sequence>
<dbReference type="PROSITE" id="PS50103">
    <property type="entry name" value="ZF_C3H1"/>
    <property type="match status" value="1"/>
</dbReference>
<name>A0A0D9VCH1_9ORYZ</name>
<dbReference type="EnsemblPlants" id="LPERR02G04100.1">
    <property type="protein sequence ID" value="LPERR02G04100.1"/>
    <property type="gene ID" value="LPERR02G04100"/>
</dbReference>
<keyword evidence="2 5" id="KW-0863">Zinc-finger</keyword>
<dbReference type="Proteomes" id="UP000032180">
    <property type="component" value="Chromosome 2"/>
</dbReference>
<evidence type="ECO:0000256" key="4">
    <source>
        <dbReference type="ARBA" id="ARBA00023125"/>
    </source>
</evidence>
<feature type="region of interest" description="Disordered" evidence="6">
    <location>
        <begin position="1"/>
        <end position="23"/>
    </location>
</feature>
<evidence type="ECO:0000256" key="2">
    <source>
        <dbReference type="ARBA" id="ARBA00022771"/>
    </source>
</evidence>
<dbReference type="SMART" id="SM00356">
    <property type="entry name" value="ZnF_C3H1"/>
    <property type="match status" value="1"/>
</dbReference>
<dbReference type="GO" id="GO:0008270">
    <property type="term" value="F:zinc ion binding"/>
    <property type="evidence" value="ECO:0007669"/>
    <property type="project" value="UniProtKB-KW"/>
</dbReference>
<proteinExistence type="predicted"/>
<dbReference type="Gene3D" id="4.10.1000.10">
    <property type="entry name" value="Zinc finger, CCCH-type"/>
    <property type="match status" value="1"/>
</dbReference>
<evidence type="ECO:0000256" key="5">
    <source>
        <dbReference type="PROSITE-ProRule" id="PRU00723"/>
    </source>
</evidence>
<keyword evidence="3 5" id="KW-0862">Zinc</keyword>
<accession>A0A0D9VCH1</accession>
<dbReference type="GO" id="GO:0003677">
    <property type="term" value="F:DNA binding"/>
    <property type="evidence" value="ECO:0007669"/>
    <property type="project" value="UniProtKB-KW"/>
</dbReference>
<feature type="compositionally biased region" description="Basic and acidic residues" evidence="6">
    <location>
        <begin position="169"/>
        <end position="181"/>
    </location>
</feature>
<dbReference type="InterPro" id="IPR036855">
    <property type="entry name" value="Znf_CCCH_sf"/>
</dbReference>
<dbReference type="InterPro" id="IPR000571">
    <property type="entry name" value="Znf_CCCH"/>
</dbReference>
<evidence type="ECO:0000256" key="3">
    <source>
        <dbReference type="ARBA" id="ARBA00022833"/>
    </source>
</evidence>
<dbReference type="PANTHER" id="PTHR38160">
    <property type="entry name" value="ZINC FINGER CCCH DOMAIN-CONTAINING PROTEIN 40"/>
    <property type="match status" value="1"/>
</dbReference>
<reference evidence="9" key="2">
    <citation type="submission" date="2013-12" db="EMBL/GenBank/DDBJ databases">
        <authorList>
            <person name="Yu Y."/>
            <person name="Lee S."/>
            <person name="de Baynast K."/>
            <person name="Wissotski M."/>
            <person name="Liu L."/>
            <person name="Talag J."/>
            <person name="Goicoechea J."/>
            <person name="Angelova A."/>
            <person name="Jetty R."/>
            <person name="Kudrna D."/>
            <person name="Golser W."/>
            <person name="Rivera L."/>
            <person name="Zhang J."/>
            <person name="Wing R."/>
        </authorList>
    </citation>
    <scope>NUCLEOTIDE SEQUENCE</scope>
</reference>
<feature type="compositionally biased region" description="Basic and acidic residues" evidence="6">
    <location>
        <begin position="139"/>
        <end position="162"/>
    </location>
</feature>
<evidence type="ECO:0000256" key="1">
    <source>
        <dbReference type="ARBA" id="ARBA00022723"/>
    </source>
</evidence>